<accession>A0A5N5J6B9</accession>
<proteinExistence type="predicted"/>
<sequence length="77" mass="8957">MFNFFRNSSKKTSLIQLDHLYMNAISKLSVNEKIAYCQRLIESSEYQLAQSCPKKDVPHLKSLITAADEEIHKLRSR</sequence>
<name>A0A5N5J6B9_9FLAO</name>
<dbReference type="Proteomes" id="UP000319204">
    <property type="component" value="Unassembled WGS sequence"/>
</dbReference>
<dbReference type="RefSeq" id="WP_151888685.1">
    <property type="nucleotide sequence ID" value="NZ_VNIK02000001.1"/>
</dbReference>
<evidence type="ECO:0000313" key="2">
    <source>
        <dbReference type="Proteomes" id="UP000319204"/>
    </source>
</evidence>
<evidence type="ECO:0000313" key="1">
    <source>
        <dbReference type="EMBL" id="KAB5491530.1"/>
    </source>
</evidence>
<organism evidence="1 2">
    <name type="scientific">Flagellimonas hadalis</name>
    <dbReference type="NCBI Taxonomy" id="2597517"/>
    <lineage>
        <taxon>Bacteria</taxon>
        <taxon>Pseudomonadati</taxon>
        <taxon>Bacteroidota</taxon>
        <taxon>Flavobacteriia</taxon>
        <taxon>Flavobacteriales</taxon>
        <taxon>Flavobacteriaceae</taxon>
        <taxon>Flagellimonas</taxon>
    </lineage>
</organism>
<dbReference type="EMBL" id="VNIK02000001">
    <property type="protein sequence ID" value="KAB5491530.1"/>
    <property type="molecule type" value="Genomic_DNA"/>
</dbReference>
<protein>
    <recommendedName>
        <fullName evidence="3">Lacal_2735 family protein</fullName>
    </recommendedName>
</protein>
<keyword evidence="2" id="KW-1185">Reference proteome</keyword>
<dbReference type="OrthoDB" id="1451111at2"/>
<dbReference type="AlphaFoldDB" id="A0A5N5J6B9"/>
<evidence type="ECO:0008006" key="3">
    <source>
        <dbReference type="Google" id="ProtNLM"/>
    </source>
</evidence>
<reference evidence="1" key="1">
    <citation type="submission" date="2019-10" db="EMBL/GenBank/DDBJ databases">
        <title>Muricauda hadale sp. nov., a piezophilic bacterium isolated from hadopelagic water of the Mariana Trench.</title>
        <authorList>
            <person name="Wei Y."/>
        </authorList>
    </citation>
    <scope>NUCLEOTIDE SEQUENCE [LARGE SCALE GENOMIC DNA]</scope>
    <source>
        <strain evidence="1">MT-229</strain>
    </source>
</reference>
<comment type="caution">
    <text evidence="1">The sequence shown here is derived from an EMBL/GenBank/DDBJ whole genome shotgun (WGS) entry which is preliminary data.</text>
</comment>
<gene>
    <name evidence="1" type="ORF">FOT42_000865</name>
</gene>